<proteinExistence type="predicted"/>
<keyword evidence="3" id="KW-1185">Reference proteome</keyword>
<gene>
    <name evidence="2" type="ORF">E2C01_033459</name>
</gene>
<feature type="region of interest" description="Disordered" evidence="1">
    <location>
        <begin position="148"/>
        <end position="169"/>
    </location>
</feature>
<dbReference type="AlphaFoldDB" id="A0A5B7F2Z6"/>
<protein>
    <submittedName>
        <fullName evidence="2">Uncharacterized protein</fullName>
    </submittedName>
</protein>
<comment type="caution">
    <text evidence="2">The sequence shown here is derived from an EMBL/GenBank/DDBJ whole genome shotgun (WGS) entry which is preliminary data.</text>
</comment>
<feature type="region of interest" description="Disordered" evidence="1">
    <location>
        <begin position="1"/>
        <end position="55"/>
    </location>
</feature>
<sequence>MSTPAGERPTPPPSLRRHPVRHATRRDGNVASTQHPSTPAPMGHLGHRSKAEGFAPHPHVLPGEDEGSSVCLLLPPAALGVKRDTRTLCGASLRYPSLSSPGTVAGHTPASCSGASQHLQVSGQRHLPPHDAIPFATQRCVTGIWRPPSTPAPQGHLGHPGRAEGSAPCPMYFSGNVEGALGVSSSQTSPGR</sequence>
<feature type="compositionally biased region" description="Basic residues" evidence="1">
    <location>
        <begin position="15"/>
        <end position="24"/>
    </location>
</feature>
<evidence type="ECO:0000313" key="3">
    <source>
        <dbReference type="Proteomes" id="UP000324222"/>
    </source>
</evidence>
<reference evidence="2 3" key="1">
    <citation type="submission" date="2019-05" db="EMBL/GenBank/DDBJ databases">
        <title>Another draft genome of Portunus trituberculatus and its Hox gene families provides insights of decapod evolution.</title>
        <authorList>
            <person name="Jeong J.-H."/>
            <person name="Song I."/>
            <person name="Kim S."/>
            <person name="Choi T."/>
            <person name="Kim D."/>
            <person name="Ryu S."/>
            <person name="Kim W."/>
        </authorList>
    </citation>
    <scope>NUCLEOTIDE SEQUENCE [LARGE SCALE GENOMIC DNA]</scope>
    <source>
        <tissue evidence="2">Muscle</tissue>
    </source>
</reference>
<dbReference type="Proteomes" id="UP000324222">
    <property type="component" value="Unassembled WGS sequence"/>
</dbReference>
<evidence type="ECO:0000256" key="1">
    <source>
        <dbReference type="SAM" id="MobiDB-lite"/>
    </source>
</evidence>
<dbReference type="EMBL" id="VSRR010004516">
    <property type="protein sequence ID" value="MPC39907.1"/>
    <property type="molecule type" value="Genomic_DNA"/>
</dbReference>
<evidence type="ECO:0000313" key="2">
    <source>
        <dbReference type="EMBL" id="MPC39907.1"/>
    </source>
</evidence>
<name>A0A5B7F2Z6_PORTR</name>
<accession>A0A5B7F2Z6</accession>
<organism evidence="2 3">
    <name type="scientific">Portunus trituberculatus</name>
    <name type="common">Swimming crab</name>
    <name type="synonym">Neptunus trituberculatus</name>
    <dbReference type="NCBI Taxonomy" id="210409"/>
    <lineage>
        <taxon>Eukaryota</taxon>
        <taxon>Metazoa</taxon>
        <taxon>Ecdysozoa</taxon>
        <taxon>Arthropoda</taxon>
        <taxon>Crustacea</taxon>
        <taxon>Multicrustacea</taxon>
        <taxon>Malacostraca</taxon>
        <taxon>Eumalacostraca</taxon>
        <taxon>Eucarida</taxon>
        <taxon>Decapoda</taxon>
        <taxon>Pleocyemata</taxon>
        <taxon>Brachyura</taxon>
        <taxon>Eubrachyura</taxon>
        <taxon>Portunoidea</taxon>
        <taxon>Portunidae</taxon>
        <taxon>Portuninae</taxon>
        <taxon>Portunus</taxon>
    </lineage>
</organism>